<accession>A0ACB8X2K0</accession>
<organism evidence="1 2">
    <name type="scientific">Scortum barcoo</name>
    <name type="common">barcoo grunter</name>
    <dbReference type="NCBI Taxonomy" id="214431"/>
    <lineage>
        <taxon>Eukaryota</taxon>
        <taxon>Metazoa</taxon>
        <taxon>Chordata</taxon>
        <taxon>Craniata</taxon>
        <taxon>Vertebrata</taxon>
        <taxon>Euteleostomi</taxon>
        <taxon>Actinopterygii</taxon>
        <taxon>Neopterygii</taxon>
        <taxon>Teleostei</taxon>
        <taxon>Neoteleostei</taxon>
        <taxon>Acanthomorphata</taxon>
        <taxon>Eupercaria</taxon>
        <taxon>Centrarchiformes</taxon>
        <taxon>Terapontoidei</taxon>
        <taxon>Terapontidae</taxon>
        <taxon>Scortum</taxon>
    </lineage>
</organism>
<dbReference type="EMBL" id="CM041533">
    <property type="protein sequence ID" value="KAI3374310.1"/>
    <property type="molecule type" value="Genomic_DNA"/>
</dbReference>
<name>A0ACB8X2K0_9TELE</name>
<evidence type="ECO:0000313" key="1">
    <source>
        <dbReference type="EMBL" id="KAI3374310.1"/>
    </source>
</evidence>
<evidence type="ECO:0000313" key="2">
    <source>
        <dbReference type="Proteomes" id="UP000831701"/>
    </source>
</evidence>
<sequence>MVVKAGGMVRAPEMVEVLMAGEGACRQRELEVGWSVLRLRGEEDPANQHLHYELPGGDDSEWTKTHGLSGPLPQTVHSGTVDATTRSTAIGQQQQGKTAYHISVILNETQGDVPVSGLEMGRVTHTLVENCQPGGEIISVMPMENSPRLGRARQELDRWPSLSCTGRAGRQREEVVVEENEEELEEVEGKMKTDRFLKQPSKNPGNSSQQDRDVAESAAQTDTKQQHIRSSALRSVTTHAKGLVFWEHGTVAGHSSLPRACVAKATAG</sequence>
<gene>
    <name evidence="1" type="ORF">L3Q82_006150</name>
</gene>
<keyword evidence="2" id="KW-1185">Reference proteome</keyword>
<protein>
    <submittedName>
        <fullName evidence="1">Uncharacterized protein</fullName>
    </submittedName>
</protein>
<dbReference type="Proteomes" id="UP000831701">
    <property type="component" value="Chromosome 3"/>
</dbReference>
<reference evidence="1" key="1">
    <citation type="submission" date="2022-04" db="EMBL/GenBank/DDBJ databases">
        <title>Jade perch genome.</title>
        <authorList>
            <person name="Chao B."/>
        </authorList>
    </citation>
    <scope>NUCLEOTIDE SEQUENCE</scope>
    <source>
        <strain evidence="1">CB-2022</strain>
    </source>
</reference>
<comment type="caution">
    <text evidence="1">The sequence shown here is derived from an EMBL/GenBank/DDBJ whole genome shotgun (WGS) entry which is preliminary data.</text>
</comment>
<proteinExistence type="predicted"/>